<accession>A0A9J6B045</accession>
<gene>
    <name evidence="1" type="ORF">H5410_001777</name>
</gene>
<proteinExistence type="predicted"/>
<dbReference type="EMBL" id="JACXVP010000001">
    <property type="protein sequence ID" value="KAG5630060.1"/>
    <property type="molecule type" value="Genomic_DNA"/>
</dbReference>
<dbReference type="AlphaFoldDB" id="A0A9J6B045"/>
<name>A0A9J6B045_SOLCO</name>
<comment type="caution">
    <text evidence="1">The sequence shown here is derived from an EMBL/GenBank/DDBJ whole genome shotgun (WGS) entry which is preliminary data.</text>
</comment>
<protein>
    <submittedName>
        <fullName evidence="1">Uncharacterized protein</fullName>
    </submittedName>
</protein>
<organism evidence="1 2">
    <name type="scientific">Solanum commersonii</name>
    <name type="common">Commerson's wild potato</name>
    <name type="synonym">Commerson's nightshade</name>
    <dbReference type="NCBI Taxonomy" id="4109"/>
    <lineage>
        <taxon>Eukaryota</taxon>
        <taxon>Viridiplantae</taxon>
        <taxon>Streptophyta</taxon>
        <taxon>Embryophyta</taxon>
        <taxon>Tracheophyta</taxon>
        <taxon>Spermatophyta</taxon>
        <taxon>Magnoliopsida</taxon>
        <taxon>eudicotyledons</taxon>
        <taxon>Gunneridae</taxon>
        <taxon>Pentapetalae</taxon>
        <taxon>asterids</taxon>
        <taxon>lamiids</taxon>
        <taxon>Solanales</taxon>
        <taxon>Solanaceae</taxon>
        <taxon>Solanoideae</taxon>
        <taxon>Solaneae</taxon>
        <taxon>Solanum</taxon>
    </lineage>
</organism>
<dbReference type="Proteomes" id="UP000824120">
    <property type="component" value="Chromosome 1"/>
</dbReference>
<evidence type="ECO:0000313" key="1">
    <source>
        <dbReference type="EMBL" id="KAG5630060.1"/>
    </source>
</evidence>
<reference evidence="1 2" key="1">
    <citation type="submission" date="2020-09" db="EMBL/GenBank/DDBJ databases">
        <title>De no assembly of potato wild relative species, Solanum commersonii.</title>
        <authorList>
            <person name="Cho K."/>
        </authorList>
    </citation>
    <scope>NUCLEOTIDE SEQUENCE [LARGE SCALE GENOMIC DNA]</scope>
    <source>
        <strain evidence="1">LZ3.2</strain>
        <tissue evidence="1">Leaf</tissue>
    </source>
</reference>
<keyword evidence="2" id="KW-1185">Reference proteome</keyword>
<evidence type="ECO:0000313" key="2">
    <source>
        <dbReference type="Proteomes" id="UP000824120"/>
    </source>
</evidence>
<sequence length="190" mass="21303">MSLPYGPLISRILVDRLVDLSMFTPVEINATYDSHTFSSMGYVQVGMKCVKKDYVKARVETAKPTKVSADLAALLVQDTDELKTRILVMERGLETLQDVVEKVFHIQKDTSTDVGKLCIAMTSIKHQGISTVNRLIKQIDSLKGGVSSSNTDLAISVQTSYPNLSKNFELSILQLLWEDYQHMKYFLGDH</sequence>